<proteinExistence type="predicted"/>
<sequence length="162" mass="17674">MFAKGLLDLCKQSWQASVIIAFPGHTNVTPTNSNNSQISQENDRREEEADLEEEPQQGPPPQRPTSPEAGSDEGASQSSQRADLTSAVARSEQGNVAAEAQPNTPGFDQQMRRHGGGGRPCDRARVPGIYRQFLGGSDCNCAPCVDCLGFRFRRQGKYYAFI</sequence>
<name>A0AAN9ARC6_9CAEN</name>
<accession>A0AAN9ARC6</accession>
<organism evidence="2 3">
    <name type="scientific">Littorina saxatilis</name>
    <dbReference type="NCBI Taxonomy" id="31220"/>
    <lineage>
        <taxon>Eukaryota</taxon>
        <taxon>Metazoa</taxon>
        <taxon>Spiralia</taxon>
        <taxon>Lophotrochozoa</taxon>
        <taxon>Mollusca</taxon>
        <taxon>Gastropoda</taxon>
        <taxon>Caenogastropoda</taxon>
        <taxon>Littorinimorpha</taxon>
        <taxon>Littorinoidea</taxon>
        <taxon>Littorinidae</taxon>
        <taxon>Littorina</taxon>
    </lineage>
</organism>
<feature type="compositionally biased region" description="Polar residues" evidence="1">
    <location>
        <begin position="26"/>
        <end position="40"/>
    </location>
</feature>
<keyword evidence="3" id="KW-1185">Reference proteome</keyword>
<evidence type="ECO:0000256" key="1">
    <source>
        <dbReference type="SAM" id="MobiDB-lite"/>
    </source>
</evidence>
<dbReference type="EMBL" id="JBAMIC010000022">
    <property type="protein sequence ID" value="KAK7091770.1"/>
    <property type="molecule type" value="Genomic_DNA"/>
</dbReference>
<gene>
    <name evidence="2" type="ORF">V1264_009412</name>
</gene>
<feature type="region of interest" description="Disordered" evidence="1">
    <location>
        <begin position="24"/>
        <end position="120"/>
    </location>
</feature>
<evidence type="ECO:0000313" key="3">
    <source>
        <dbReference type="Proteomes" id="UP001374579"/>
    </source>
</evidence>
<protein>
    <submittedName>
        <fullName evidence="2">Uncharacterized protein</fullName>
    </submittedName>
</protein>
<feature type="compositionally biased region" description="Polar residues" evidence="1">
    <location>
        <begin position="74"/>
        <end position="83"/>
    </location>
</feature>
<dbReference type="Proteomes" id="UP001374579">
    <property type="component" value="Unassembled WGS sequence"/>
</dbReference>
<evidence type="ECO:0000313" key="2">
    <source>
        <dbReference type="EMBL" id="KAK7091770.1"/>
    </source>
</evidence>
<dbReference type="AlphaFoldDB" id="A0AAN9ARC6"/>
<comment type="caution">
    <text evidence="2">The sequence shown here is derived from an EMBL/GenBank/DDBJ whole genome shotgun (WGS) entry which is preliminary data.</text>
</comment>
<reference evidence="2 3" key="1">
    <citation type="submission" date="2024-02" db="EMBL/GenBank/DDBJ databases">
        <title>Chromosome-scale genome assembly of the rough periwinkle Littorina saxatilis.</title>
        <authorList>
            <person name="De Jode A."/>
            <person name="Faria R."/>
            <person name="Formenti G."/>
            <person name="Sims Y."/>
            <person name="Smith T.P."/>
            <person name="Tracey A."/>
            <person name="Wood J.M.D."/>
            <person name="Zagrodzka Z.B."/>
            <person name="Johannesson K."/>
            <person name="Butlin R.K."/>
            <person name="Leder E.H."/>
        </authorList>
    </citation>
    <scope>NUCLEOTIDE SEQUENCE [LARGE SCALE GENOMIC DNA]</scope>
    <source>
        <strain evidence="2">Snail1</strain>
        <tissue evidence="2">Muscle</tissue>
    </source>
</reference>